<reference evidence="1" key="1">
    <citation type="journal article" date="2011" name="PLoS ONE">
        <title>Ralstonia syzygii, the Blood Disease Bacterium and some Asian R. solanacearum strains form a single genomic species despite divergent lifestyles.</title>
        <authorList>
            <person name="Remenant B."/>
            <person name="de Cambiaire J.C."/>
            <person name="Cellier G."/>
            <person name="Jacobs J.M."/>
            <person name="Mangenot S."/>
            <person name="Barbe V."/>
            <person name="Lajus A."/>
            <person name="Vallenet D."/>
            <person name="Medigue C."/>
            <person name="Fegan M."/>
            <person name="Allen C."/>
            <person name="Prior P."/>
        </authorList>
    </citation>
    <scope>NUCLEOTIDE SEQUENCE</scope>
    <source>
        <strain evidence="1">R24</strain>
    </source>
</reference>
<proteinExistence type="predicted"/>
<protein>
    <submittedName>
        <fullName evidence="1">Uncharacterized protein</fullName>
    </submittedName>
</protein>
<name>G3A8Y6_9RALS</name>
<reference evidence="1" key="2">
    <citation type="submission" date="2011-04" db="EMBL/GenBank/DDBJ databases">
        <authorList>
            <person name="Genoscope - CEA"/>
        </authorList>
    </citation>
    <scope>NUCLEOTIDE SEQUENCE</scope>
    <source>
        <strain evidence="1">R24</strain>
    </source>
</reference>
<evidence type="ECO:0000313" key="1">
    <source>
        <dbReference type="EMBL" id="CCA87721.1"/>
    </source>
</evidence>
<sequence>MRLPMCHRHRAAQALFDIALGCAGTNLWLGGNDDTHVNLRHLSICAIRILGSLMTRSGGANNSLKRGNSRLSANMTREETVQIPAPARTDLCLN</sequence>
<gene>
    <name evidence="1" type="ORF">RALSY_mp10240</name>
</gene>
<organism evidence="1">
    <name type="scientific">Ralstonia syzygii R24</name>
    <dbReference type="NCBI Taxonomy" id="907261"/>
    <lineage>
        <taxon>Bacteria</taxon>
        <taxon>Pseudomonadati</taxon>
        <taxon>Pseudomonadota</taxon>
        <taxon>Betaproteobacteria</taxon>
        <taxon>Burkholderiales</taxon>
        <taxon>Burkholderiaceae</taxon>
        <taxon>Ralstonia</taxon>
        <taxon>Ralstonia solanacearum species complex</taxon>
    </lineage>
</organism>
<dbReference type="EMBL" id="FR854090">
    <property type="protein sequence ID" value="CCA87721.1"/>
    <property type="molecule type" value="Genomic_DNA"/>
</dbReference>
<dbReference type="AlphaFoldDB" id="G3A8Y6"/>
<accession>G3A8Y6</accession>